<keyword evidence="9" id="KW-1185">Reference proteome</keyword>
<evidence type="ECO:0000256" key="4">
    <source>
        <dbReference type="ARBA" id="ARBA00022729"/>
    </source>
</evidence>
<protein>
    <recommendedName>
        <fullName evidence="6">Probable sugar-binding periplasmic protein</fullName>
    </recommendedName>
</protein>
<feature type="signal peptide" evidence="7">
    <location>
        <begin position="1"/>
        <end position="19"/>
    </location>
</feature>
<comment type="caution">
    <text evidence="8">The sequence shown here is derived from an EMBL/GenBank/DDBJ whole genome shotgun (WGS) entry which is preliminary data.</text>
</comment>
<evidence type="ECO:0000313" key="9">
    <source>
        <dbReference type="Proteomes" id="UP000240542"/>
    </source>
</evidence>
<dbReference type="SUPFAM" id="SSF53850">
    <property type="entry name" value="Periplasmic binding protein-like II"/>
    <property type="match status" value="1"/>
</dbReference>
<dbReference type="Proteomes" id="UP000240542">
    <property type="component" value="Unassembled WGS sequence"/>
</dbReference>
<dbReference type="Gene3D" id="3.40.190.10">
    <property type="entry name" value="Periplasmic binding protein-like II"/>
    <property type="match status" value="2"/>
</dbReference>
<dbReference type="PANTHER" id="PTHR43649">
    <property type="entry name" value="ARABINOSE-BINDING PROTEIN-RELATED"/>
    <property type="match status" value="1"/>
</dbReference>
<feature type="chain" id="PRO_5038508048" description="Probable sugar-binding periplasmic protein" evidence="7">
    <location>
        <begin position="20"/>
        <end position="417"/>
    </location>
</feature>
<evidence type="ECO:0000256" key="7">
    <source>
        <dbReference type="SAM" id="SignalP"/>
    </source>
</evidence>
<evidence type="ECO:0000256" key="6">
    <source>
        <dbReference type="ARBA" id="ARBA00049753"/>
    </source>
</evidence>
<accession>A0A2P8DGV5</accession>
<dbReference type="PROSITE" id="PS51257">
    <property type="entry name" value="PROKAR_LIPOPROTEIN"/>
    <property type="match status" value="1"/>
</dbReference>
<comment type="similarity">
    <text evidence="2">Belongs to the bacterial solute-binding protein 1 family.</text>
</comment>
<dbReference type="PANTHER" id="PTHR43649:SF28">
    <property type="entry name" value="BINDING PROTEIN COMPONENT OF ABC SUGAR TRANSPORTER-RELATED"/>
    <property type="match status" value="1"/>
</dbReference>
<dbReference type="GO" id="GO:0030313">
    <property type="term" value="C:cell envelope"/>
    <property type="evidence" value="ECO:0007669"/>
    <property type="project" value="UniProtKB-SubCell"/>
</dbReference>
<keyword evidence="3" id="KW-0813">Transport</keyword>
<evidence type="ECO:0000256" key="5">
    <source>
        <dbReference type="ARBA" id="ARBA00049629"/>
    </source>
</evidence>
<dbReference type="Pfam" id="PF01547">
    <property type="entry name" value="SBP_bac_1"/>
    <property type="match status" value="1"/>
</dbReference>
<dbReference type="EMBL" id="PYGA01000011">
    <property type="protein sequence ID" value="PSK96457.1"/>
    <property type="molecule type" value="Genomic_DNA"/>
</dbReference>
<dbReference type="InterPro" id="IPR006059">
    <property type="entry name" value="SBP"/>
</dbReference>
<proteinExistence type="inferred from homology"/>
<evidence type="ECO:0000256" key="1">
    <source>
        <dbReference type="ARBA" id="ARBA00004196"/>
    </source>
</evidence>
<gene>
    <name evidence="8" type="ORF">CLV63_11151</name>
</gene>
<reference evidence="8 9" key="1">
    <citation type="submission" date="2018-03" db="EMBL/GenBank/DDBJ databases">
        <title>Genomic Encyclopedia of Archaeal and Bacterial Type Strains, Phase II (KMG-II): from individual species to whole genera.</title>
        <authorList>
            <person name="Goeker M."/>
        </authorList>
    </citation>
    <scope>NUCLEOTIDE SEQUENCE [LARGE SCALE GENOMIC DNA]</scope>
    <source>
        <strain evidence="8 9">DSM 45312</strain>
    </source>
</reference>
<evidence type="ECO:0000313" key="8">
    <source>
        <dbReference type="EMBL" id="PSK96457.1"/>
    </source>
</evidence>
<dbReference type="AlphaFoldDB" id="A0A2P8DGV5"/>
<dbReference type="RefSeq" id="WP_106583850.1">
    <property type="nucleotide sequence ID" value="NZ_PYGA01000011.1"/>
</dbReference>
<sequence>MRAGWKAVGAAALAGVLMATGCSGGGGGDDAGKKVEIFSWWTGGGEEAGLNALIEKFEKDTDYTVENAAVAGGSGTNAQAKLQARLEAQDPPESFQGHAGKELQENIEAGYLEPLTDFYKDEGLNDVLPKELTEQSSTDGEVYSVPVGVHRSNVLWFNPKVLEEAGIEKPPETTEDFIKALKAVKDETDAAPITLGVQWTADHLLENVLLAELGQEGYQALWQEDADWDSPEVTKALEDFEEISGYAETKGGDWQEAAQAVVDGDAAFNVMGDWAAGYFVNDLKKKDGEDFGYVAYPDTDGTYLWLADTFTLPVGAKNSEGTMEWLKLVSSKEGQDLFNPIKGSIPARTDADPEKYDGYLKWALGEWSDAKLAGSYWHGVSATNRQKDSIDNAVGNFLSDKDPDALQKGLVEAAKNP</sequence>
<keyword evidence="4 7" id="KW-0732">Signal</keyword>
<comment type="subcellular location">
    <subcellularLocation>
        <location evidence="1">Cell envelope</location>
    </subcellularLocation>
</comment>
<comment type="function">
    <text evidence="5">Part of a binding-protein-dependent transport system for a sugar.</text>
</comment>
<organism evidence="8 9">
    <name type="scientific">Murinocardiopsis flavida</name>
    <dbReference type="NCBI Taxonomy" id="645275"/>
    <lineage>
        <taxon>Bacteria</taxon>
        <taxon>Bacillati</taxon>
        <taxon>Actinomycetota</taxon>
        <taxon>Actinomycetes</taxon>
        <taxon>Streptosporangiales</taxon>
        <taxon>Nocardiopsidaceae</taxon>
        <taxon>Murinocardiopsis</taxon>
    </lineage>
</organism>
<dbReference type="OrthoDB" id="5580590at2"/>
<dbReference type="InterPro" id="IPR050490">
    <property type="entry name" value="Bact_solute-bd_prot1"/>
</dbReference>
<evidence type="ECO:0000256" key="2">
    <source>
        <dbReference type="ARBA" id="ARBA00008520"/>
    </source>
</evidence>
<evidence type="ECO:0000256" key="3">
    <source>
        <dbReference type="ARBA" id="ARBA00022448"/>
    </source>
</evidence>
<name>A0A2P8DGV5_9ACTN</name>